<evidence type="ECO:0000256" key="2">
    <source>
        <dbReference type="ARBA" id="ARBA00004496"/>
    </source>
</evidence>
<gene>
    <name evidence="13" type="primary">DDI1</name>
    <name evidence="13" type="ORF">HK099_006815</name>
</gene>
<dbReference type="InterPro" id="IPR019103">
    <property type="entry name" value="Peptidase_aspartic_DDI1-type"/>
</dbReference>
<dbReference type="SUPFAM" id="SSF101238">
    <property type="entry name" value="XPC-binding domain"/>
    <property type="match status" value="1"/>
</dbReference>
<reference evidence="13" key="1">
    <citation type="submission" date="2020-05" db="EMBL/GenBank/DDBJ databases">
        <title>Phylogenomic resolution of chytrid fungi.</title>
        <authorList>
            <person name="Stajich J.E."/>
            <person name="Amses K."/>
            <person name="Simmons R."/>
            <person name="Seto K."/>
            <person name="Myers J."/>
            <person name="Bonds A."/>
            <person name="Quandt C.A."/>
            <person name="Barry K."/>
            <person name="Liu P."/>
            <person name="Grigoriev I."/>
            <person name="Longcore J.E."/>
            <person name="James T.Y."/>
        </authorList>
    </citation>
    <scope>NUCLEOTIDE SEQUENCE</scope>
    <source>
        <strain evidence="13">JEL0476</strain>
    </source>
</reference>
<dbReference type="GO" id="GO:0003684">
    <property type="term" value="F:damaged DNA binding"/>
    <property type="evidence" value="ECO:0007669"/>
    <property type="project" value="InterPro"/>
</dbReference>
<dbReference type="Pfam" id="PF00240">
    <property type="entry name" value="ubiquitin"/>
    <property type="match status" value="1"/>
</dbReference>
<dbReference type="InterPro" id="IPR033882">
    <property type="entry name" value="DDI1_N"/>
</dbReference>
<dbReference type="Gene3D" id="2.40.70.10">
    <property type="entry name" value="Acid Proteases"/>
    <property type="match status" value="1"/>
</dbReference>
<organism evidence="13 14">
    <name type="scientific">Clydaea vesicula</name>
    <dbReference type="NCBI Taxonomy" id="447962"/>
    <lineage>
        <taxon>Eukaryota</taxon>
        <taxon>Fungi</taxon>
        <taxon>Fungi incertae sedis</taxon>
        <taxon>Chytridiomycota</taxon>
        <taxon>Chytridiomycota incertae sedis</taxon>
        <taxon>Chytridiomycetes</taxon>
        <taxon>Lobulomycetales</taxon>
        <taxon>Lobulomycetaceae</taxon>
        <taxon>Clydaea</taxon>
    </lineage>
</organism>
<dbReference type="SMART" id="SM00213">
    <property type="entry name" value="UBQ"/>
    <property type="match status" value="1"/>
</dbReference>
<dbReference type="PANTHER" id="PTHR15397:SF3">
    <property type="entry name" value="DNA DAMAGE INDUCIBLE 1 HOMOLOG 2"/>
    <property type="match status" value="1"/>
</dbReference>
<dbReference type="GO" id="GO:0006289">
    <property type="term" value="P:nucleotide-excision repair"/>
    <property type="evidence" value="ECO:0007669"/>
    <property type="project" value="InterPro"/>
</dbReference>
<dbReference type="Gene3D" id="1.10.8.10">
    <property type="entry name" value="DNA helicase RuvA subunit, C-terminal domain"/>
    <property type="match status" value="1"/>
</dbReference>
<dbReference type="SUPFAM" id="SSF54236">
    <property type="entry name" value="Ubiquitin-like"/>
    <property type="match status" value="1"/>
</dbReference>
<dbReference type="CDD" id="cd01796">
    <property type="entry name" value="Ubl_Ddi1_like"/>
    <property type="match status" value="1"/>
</dbReference>
<evidence type="ECO:0000256" key="8">
    <source>
        <dbReference type="ARBA" id="ARBA00022750"/>
    </source>
</evidence>
<dbReference type="InterPro" id="IPR000626">
    <property type="entry name" value="Ubiquitin-like_dom"/>
</dbReference>
<feature type="domain" description="UBA" evidence="11">
    <location>
        <begin position="315"/>
        <end position="354"/>
    </location>
</feature>
<keyword evidence="14" id="KW-1185">Reference proteome</keyword>
<dbReference type="Proteomes" id="UP001211065">
    <property type="component" value="Unassembled WGS sequence"/>
</dbReference>
<dbReference type="PANTHER" id="PTHR15397">
    <property type="entry name" value="SODIUM-GLUCOSE COTRANSPORTER REGULATORY PROTEIN -RELATED"/>
    <property type="match status" value="1"/>
</dbReference>
<evidence type="ECO:0000256" key="5">
    <source>
        <dbReference type="ARBA" id="ARBA00021491"/>
    </source>
</evidence>
<keyword evidence="9" id="KW-0378">Hydrolase</keyword>
<dbReference type="InterPro" id="IPR009060">
    <property type="entry name" value="UBA-like_sf"/>
</dbReference>
<evidence type="ECO:0000259" key="11">
    <source>
        <dbReference type="PROSITE" id="PS50030"/>
    </source>
</evidence>
<keyword evidence="8" id="KW-0064">Aspartyl protease</keyword>
<dbReference type="SUPFAM" id="SSF46934">
    <property type="entry name" value="UBA-like"/>
    <property type="match status" value="1"/>
</dbReference>
<dbReference type="InterPro" id="IPR015940">
    <property type="entry name" value="UBA"/>
</dbReference>
<dbReference type="SUPFAM" id="SSF50630">
    <property type="entry name" value="Acid proteases"/>
    <property type="match status" value="1"/>
</dbReference>
<dbReference type="GO" id="GO:0004190">
    <property type="term" value="F:aspartic-type endopeptidase activity"/>
    <property type="evidence" value="ECO:0007669"/>
    <property type="project" value="UniProtKB-KW"/>
</dbReference>
<keyword evidence="6" id="KW-0963">Cytoplasm</keyword>
<dbReference type="Gene3D" id="1.10.10.540">
    <property type="entry name" value="XPC-binding domain"/>
    <property type="match status" value="1"/>
</dbReference>
<dbReference type="EMBL" id="JADGJW010000061">
    <property type="protein sequence ID" value="KAJ3225444.1"/>
    <property type="molecule type" value="Genomic_DNA"/>
</dbReference>
<dbReference type="InterPro" id="IPR021109">
    <property type="entry name" value="Peptidase_aspartic_dom_sf"/>
</dbReference>
<evidence type="ECO:0000259" key="12">
    <source>
        <dbReference type="PROSITE" id="PS50053"/>
    </source>
</evidence>
<evidence type="ECO:0000256" key="10">
    <source>
        <dbReference type="SAM" id="MobiDB-lite"/>
    </source>
</evidence>
<evidence type="ECO:0000256" key="9">
    <source>
        <dbReference type="ARBA" id="ARBA00022801"/>
    </source>
</evidence>
<feature type="compositionally biased region" description="Polar residues" evidence="10">
    <location>
        <begin position="287"/>
        <end position="312"/>
    </location>
</feature>
<evidence type="ECO:0000256" key="3">
    <source>
        <dbReference type="ARBA" id="ARBA00009136"/>
    </source>
</evidence>
<sequence length="354" mass="39462">MLLGLSNELGEYKSVDVSPSMEIRDLKALISVELQISTEAQILYFNDTELKNDNQTLSQANIKDNDLLLIKKKPERGSSNISAEELRQRVVSNPQHLSSLARQNPELARLAVENPTEFVRLYNSNLQQLQRQQQQASWSQDPFDIEAQRRIEEEIKKANIAKNMAVVMLYINCEVNGRPVEAFVDSGAQATIMSPECAENCNIMHLVDERFAGIAQGVGTAKILGRVHSAEIKVGTSFLPCSFTIMEACIDLEHNVLRIAGQEVQFLAEHQLPDKARENRDHLNEELPSSSNQLQKASNAQNAMSSSKNNPPLKTYPEDTIKILTELGASREEAVEALNAYNGNVELAANVFFN</sequence>
<comment type="caution">
    <text evidence="13">The sequence shown here is derived from an EMBL/GenBank/DDBJ whole genome shotgun (WGS) entry which is preliminary data.</text>
</comment>
<evidence type="ECO:0000256" key="4">
    <source>
        <dbReference type="ARBA" id="ARBA00011128"/>
    </source>
</evidence>
<evidence type="ECO:0000256" key="6">
    <source>
        <dbReference type="ARBA" id="ARBA00022490"/>
    </source>
</evidence>
<evidence type="ECO:0000313" key="14">
    <source>
        <dbReference type="Proteomes" id="UP001211065"/>
    </source>
</evidence>
<dbReference type="AlphaFoldDB" id="A0AAD5U9E3"/>
<dbReference type="Pfam" id="PF00627">
    <property type="entry name" value="UBA"/>
    <property type="match status" value="1"/>
</dbReference>
<dbReference type="SMART" id="SM00165">
    <property type="entry name" value="UBA"/>
    <property type="match status" value="1"/>
</dbReference>
<feature type="domain" description="Ubiquitin-like" evidence="12">
    <location>
        <begin position="1"/>
        <end position="77"/>
    </location>
</feature>
<comment type="subcellular location">
    <subcellularLocation>
        <location evidence="2">Cytoplasm</location>
    </subcellularLocation>
</comment>
<evidence type="ECO:0000313" key="13">
    <source>
        <dbReference type="EMBL" id="KAJ3225444.1"/>
    </source>
</evidence>
<dbReference type="Gene3D" id="3.10.20.90">
    <property type="entry name" value="Phosphatidylinositol 3-kinase Catalytic Subunit, Chain A, domain 1"/>
    <property type="match status" value="1"/>
</dbReference>
<keyword evidence="7" id="KW-0645">Protease</keyword>
<feature type="region of interest" description="Disordered" evidence="10">
    <location>
        <begin position="283"/>
        <end position="316"/>
    </location>
</feature>
<dbReference type="Pfam" id="PF09668">
    <property type="entry name" value="Asp_protease"/>
    <property type="match status" value="1"/>
</dbReference>
<dbReference type="CDD" id="cd05479">
    <property type="entry name" value="RP_DDI"/>
    <property type="match status" value="1"/>
</dbReference>
<dbReference type="PROSITE" id="PS50053">
    <property type="entry name" value="UBIQUITIN_2"/>
    <property type="match status" value="1"/>
</dbReference>
<dbReference type="GO" id="GO:0043161">
    <property type="term" value="P:proteasome-mediated ubiquitin-dependent protein catabolic process"/>
    <property type="evidence" value="ECO:0007669"/>
    <property type="project" value="InterPro"/>
</dbReference>
<comment type="function">
    <text evidence="1">Probable aspartic protease. May be involved in the regulation of exocytosis. Acts as a linker between the 19S proteasome and polyubiquitinated proteins via UBA domain interactions with ubiquitin for their subsequent degradation. Required for S-phase checkpoint control.</text>
</comment>
<protein>
    <recommendedName>
        <fullName evidence="5">DNA damage-inducible protein 1</fullName>
    </recommendedName>
</protein>
<dbReference type="InterPro" id="IPR029071">
    <property type="entry name" value="Ubiquitin-like_domsf"/>
</dbReference>
<comment type="subunit">
    <text evidence="4">Binds ubiquitin and polyubiquitinated proteins.</text>
</comment>
<comment type="similarity">
    <text evidence="3">Belongs to the DDI1 family.</text>
</comment>
<evidence type="ECO:0000256" key="1">
    <source>
        <dbReference type="ARBA" id="ARBA00003231"/>
    </source>
</evidence>
<dbReference type="InterPro" id="IPR036353">
    <property type="entry name" value="XPC-bd_sf"/>
</dbReference>
<name>A0AAD5U9E3_9FUNG</name>
<evidence type="ECO:0000256" key="7">
    <source>
        <dbReference type="ARBA" id="ARBA00022670"/>
    </source>
</evidence>
<accession>A0AAD5U9E3</accession>
<dbReference type="PROSITE" id="PS50030">
    <property type="entry name" value="UBA"/>
    <property type="match status" value="1"/>
</dbReference>
<dbReference type="GO" id="GO:0005737">
    <property type="term" value="C:cytoplasm"/>
    <property type="evidence" value="ECO:0007669"/>
    <property type="project" value="UniProtKB-SubCell"/>
</dbReference>
<proteinExistence type="inferred from homology"/>